<dbReference type="PRINTS" id="PR00598">
    <property type="entry name" value="HTHMARR"/>
</dbReference>
<dbReference type="PANTHER" id="PTHR33164">
    <property type="entry name" value="TRANSCRIPTIONAL REGULATOR, MARR FAMILY"/>
    <property type="match status" value="1"/>
</dbReference>
<dbReference type="InterPro" id="IPR036388">
    <property type="entry name" value="WH-like_DNA-bd_sf"/>
</dbReference>
<dbReference type="Proteomes" id="UP000509303">
    <property type="component" value="Chromosome"/>
</dbReference>
<evidence type="ECO:0000259" key="2">
    <source>
        <dbReference type="PROSITE" id="PS50995"/>
    </source>
</evidence>
<name>A0A7H8N9A2_9ACTN</name>
<dbReference type="Pfam" id="PF01047">
    <property type="entry name" value="MarR"/>
    <property type="match status" value="1"/>
</dbReference>
<evidence type="ECO:0000313" key="4">
    <source>
        <dbReference type="Proteomes" id="UP000509303"/>
    </source>
</evidence>
<reference evidence="3 4" key="1">
    <citation type="submission" date="2020-06" db="EMBL/GenBank/DDBJ databases">
        <title>Genome mining for natural products.</title>
        <authorList>
            <person name="Zhang B."/>
            <person name="Shi J."/>
            <person name="Ge H."/>
        </authorList>
    </citation>
    <scope>NUCLEOTIDE SEQUENCE [LARGE SCALE GENOMIC DNA]</scope>
    <source>
        <strain evidence="3 4">NA00687</strain>
    </source>
</reference>
<organism evidence="3 4">
    <name type="scientific">Streptomyces buecherae</name>
    <dbReference type="NCBI Taxonomy" id="2763006"/>
    <lineage>
        <taxon>Bacteria</taxon>
        <taxon>Bacillati</taxon>
        <taxon>Actinomycetota</taxon>
        <taxon>Actinomycetes</taxon>
        <taxon>Kitasatosporales</taxon>
        <taxon>Streptomycetaceae</taxon>
        <taxon>Streptomyces</taxon>
    </lineage>
</organism>
<gene>
    <name evidence="3" type="ORF">HUT08_17545</name>
</gene>
<dbReference type="GO" id="GO:0006950">
    <property type="term" value="P:response to stress"/>
    <property type="evidence" value="ECO:0007669"/>
    <property type="project" value="TreeGrafter"/>
</dbReference>
<protein>
    <submittedName>
        <fullName evidence="3">MarR family transcriptional regulator</fullName>
    </submittedName>
</protein>
<accession>A0A7H8N9A2</accession>
<dbReference type="PROSITE" id="PS50995">
    <property type="entry name" value="HTH_MARR_2"/>
    <property type="match status" value="1"/>
</dbReference>
<dbReference type="PANTHER" id="PTHR33164:SF57">
    <property type="entry name" value="MARR-FAMILY TRANSCRIPTIONAL REGULATOR"/>
    <property type="match status" value="1"/>
</dbReference>
<dbReference type="Gene3D" id="1.10.10.10">
    <property type="entry name" value="Winged helix-like DNA-binding domain superfamily/Winged helix DNA-binding domain"/>
    <property type="match status" value="1"/>
</dbReference>
<sequence length="211" mass="22660">MATQEQYRELARQLSATAAIQRDLGRALPADCPPASAIVLMVLNRHGEMRMSKLAELLSIDMSVTSRHAAHVAERGWIDRQPDPQDKRSRLLRINARGRSLLDEVADRYTEVLAHYLSDWSDADLGQLNTLLARLRGSFGDCRARPSPFAAPPPRAPAADLAAAPAPTTAVPAPDPGPVPVPGPDPAPAVEPDPGPPPSADDDITRTPAKR</sequence>
<keyword evidence="4" id="KW-1185">Reference proteome</keyword>
<dbReference type="InterPro" id="IPR000835">
    <property type="entry name" value="HTH_MarR-typ"/>
</dbReference>
<evidence type="ECO:0000313" key="3">
    <source>
        <dbReference type="EMBL" id="QKW51040.1"/>
    </source>
</evidence>
<dbReference type="SMART" id="SM00347">
    <property type="entry name" value="HTH_MARR"/>
    <property type="match status" value="1"/>
</dbReference>
<dbReference type="SUPFAM" id="SSF46785">
    <property type="entry name" value="Winged helix' DNA-binding domain"/>
    <property type="match status" value="1"/>
</dbReference>
<feature type="compositionally biased region" description="Pro residues" evidence="1">
    <location>
        <begin position="173"/>
        <end position="199"/>
    </location>
</feature>
<dbReference type="GO" id="GO:0003700">
    <property type="term" value="F:DNA-binding transcription factor activity"/>
    <property type="evidence" value="ECO:0007669"/>
    <property type="project" value="InterPro"/>
</dbReference>
<feature type="domain" description="HTH marR-type" evidence="2">
    <location>
        <begin position="7"/>
        <end position="137"/>
    </location>
</feature>
<dbReference type="InterPro" id="IPR039422">
    <property type="entry name" value="MarR/SlyA-like"/>
</dbReference>
<feature type="region of interest" description="Disordered" evidence="1">
    <location>
        <begin position="146"/>
        <end position="211"/>
    </location>
</feature>
<dbReference type="InterPro" id="IPR036390">
    <property type="entry name" value="WH_DNA-bd_sf"/>
</dbReference>
<evidence type="ECO:0000256" key="1">
    <source>
        <dbReference type="SAM" id="MobiDB-lite"/>
    </source>
</evidence>
<dbReference type="AlphaFoldDB" id="A0A7H8N9A2"/>
<feature type="compositionally biased region" description="Low complexity" evidence="1">
    <location>
        <begin position="157"/>
        <end position="172"/>
    </location>
</feature>
<proteinExistence type="predicted"/>
<dbReference type="EMBL" id="CP054929">
    <property type="protein sequence ID" value="QKW51040.1"/>
    <property type="molecule type" value="Genomic_DNA"/>
</dbReference>